<name>D2QV72_SPILD</name>
<sequence length="85" mass="9866">MHQTIRLIQLVFGVAFTLGLLGWCLYRLAIWFRLILVWKQTKPARRPTNDNQTRQAGKPSSTKGPKKGPANLSRQMLYTARRKRD</sequence>
<evidence type="ECO:0000256" key="2">
    <source>
        <dbReference type="SAM" id="Phobius"/>
    </source>
</evidence>
<dbReference type="HOGENOM" id="CLU_2511033_0_0_10"/>
<keyword evidence="4" id="KW-1185">Reference proteome</keyword>
<keyword evidence="2" id="KW-0472">Membrane</keyword>
<accession>D2QV72</accession>
<geneLocation type="plasmid" evidence="3 4">
    <name>pSLIN01</name>
</geneLocation>
<evidence type="ECO:0000256" key="1">
    <source>
        <dbReference type="SAM" id="MobiDB-lite"/>
    </source>
</evidence>
<feature type="compositionally biased region" description="Low complexity" evidence="1">
    <location>
        <begin position="57"/>
        <end position="69"/>
    </location>
</feature>
<evidence type="ECO:0000313" key="4">
    <source>
        <dbReference type="Proteomes" id="UP000002028"/>
    </source>
</evidence>
<gene>
    <name evidence="3" type="ordered locus">Slin_6748</name>
</gene>
<keyword evidence="2" id="KW-0812">Transmembrane</keyword>
<keyword evidence="3" id="KW-0614">Plasmid</keyword>
<dbReference type="AlphaFoldDB" id="D2QV72"/>
<dbReference type="KEGG" id="sli:Slin_6748"/>
<dbReference type="EMBL" id="CP001770">
    <property type="protein sequence ID" value="ADB42704.1"/>
    <property type="molecule type" value="Genomic_DNA"/>
</dbReference>
<dbReference type="Proteomes" id="UP000002028">
    <property type="component" value="Plasmid pSLIN01"/>
</dbReference>
<organism evidence="3 4">
    <name type="scientific">Spirosoma linguale (strain ATCC 33905 / DSM 74 / LMG 10896 / Claus 1)</name>
    <dbReference type="NCBI Taxonomy" id="504472"/>
    <lineage>
        <taxon>Bacteria</taxon>
        <taxon>Pseudomonadati</taxon>
        <taxon>Bacteroidota</taxon>
        <taxon>Cytophagia</taxon>
        <taxon>Cytophagales</taxon>
        <taxon>Cytophagaceae</taxon>
        <taxon>Spirosoma</taxon>
    </lineage>
</organism>
<proteinExistence type="predicted"/>
<reference evidence="3 4" key="1">
    <citation type="journal article" date="2010" name="Stand. Genomic Sci.">
        <title>Complete genome sequence of Spirosoma linguale type strain (1).</title>
        <authorList>
            <person name="Lail K."/>
            <person name="Sikorski J."/>
            <person name="Saunders E."/>
            <person name="Lapidus A."/>
            <person name="Glavina Del Rio T."/>
            <person name="Copeland A."/>
            <person name="Tice H."/>
            <person name="Cheng J.-F."/>
            <person name="Lucas S."/>
            <person name="Nolan M."/>
            <person name="Bruce D."/>
            <person name="Goodwin L."/>
            <person name="Pitluck S."/>
            <person name="Ivanova N."/>
            <person name="Mavromatis K."/>
            <person name="Ovchinnikova G."/>
            <person name="Pati A."/>
            <person name="Chen A."/>
            <person name="Palaniappan K."/>
            <person name="Land M."/>
            <person name="Hauser L."/>
            <person name="Chang Y.-J."/>
            <person name="Jeffries C.D."/>
            <person name="Chain P."/>
            <person name="Brettin T."/>
            <person name="Detter J.C."/>
            <person name="Schuetze A."/>
            <person name="Rohde M."/>
            <person name="Tindall B.J."/>
            <person name="Goeker M."/>
            <person name="Bristow J."/>
            <person name="Eisen J.A."/>
            <person name="Markowitz V."/>
            <person name="Hugenholtz P."/>
            <person name="Kyrpides N.C."/>
            <person name="Klenk H.-P."/>
            <person name="Chen F."/>
        </authorList>
    </citation>
    <scope>NUCLEOTIDE SEQUENCE [LARGE SCALE GENOMIC DNA]</scope>
    <source>
        <strain evidence="4">ATCC 33905 / DSM 74 / LMG 10896 / Claus 1</strain>
    </source>
</reference>
<dbReference type="RefSeq" id="WP_012931186.1">
    <property type="nucleotide sequence ID" value="NC_013731.1"/>
</dbReference>
<protein>
    <submittedName>
        <fullName evidence="3">Uncharacterized protein</fullName>
    </submittedName>
</protein>
<feature type="region of interest" description="Disordered" evidence="1">
    <location>
        <begin position="42"/>
        <end position="85"/>
    </location>
</feature>
<feature type="transmembrane region" description="Helical" evidence="2">
    <location>
        <begin position="12"/>
        <end position="36"/>
    </location>
</feature>
<keyword evidence="2" id="KW-1133">Transmembrane helix</keyword>
<evidence type="ECO:0000313" key="3">
    <source>
        <dbReference type="EMBL" id="ADB42704.1"/>
    </source>
</evidence>